<feature type="chain" id="PRO_5031570246" description="Inositol-1-monophosphatase" evidence="10">
    <location>
        <begin position="24"/>
        <end position="352"/>
    </location>
</feature>
<feature type="binding site" evidence="7">
    <location>
        <position position="176"/>
    </location>
    <ligand>
        <name>Mg(2+)</name>
        <dbReference type="ChEBI" id="CHEBI:18420"/>
        <label>1</label>
        <note>catalytic</note>
    </ligand>
</feature>
<feature type="compositionally biased region" description="Polar residues" evidence="9">
    <location>
        <begin position="54"/>
        <end position="64"/>
    </location>
</feature>
<dbReference type="PROSITE" id="PS00629">
    <property type="entry name" value="IMP_1"/>
    <property type="match status" value="1"/>
</dbReference>
<dbReference type="PRINTS" id="PR01959">
    <property type="entry name" value="SBIMPHPHTASE"/>
</dbReference>
<accession>A0A7S3V5X1</accession>
<feature type="region of interest" description="Disordered" evidence="9">
    <location>
        <begin position="51"/>
        <end position="72"/>
    </location>
</feature>
<comment type="cofactor">
    <cofactor evidence="2 7 8">
        <name>Mg(2+)</name>
        <dbReference type="ChEBI" id="CHEBI:18420"/>
    </cofactor>
</comment>
<feature type="binding site" evidence="7">
    <location>
        <position position="145"/>
    </location>
    <ligand>
        <name>Mg(2+)</name>
        <dbReference type="ChEBI" id="CHEBI:18420"/>
        <label>1</label>
        <note>catalytic</note>
    </ligand>
</feature>
<dbReference type="Pfam" id="PF00459">
    <property type="entry name" value="Inositol_P"/>
    <property type="match status" value="1"/>
</dbReference>
<dbReference type="PRINTS" id="PR00377">
    <property type="entry name" value="IMPHPHTASES"/>
</dbReference>
<evidence type="ECO:0000256" key="1">
    <source>
        <dbReference type="ARBA" id="ARBA00001033"/>
    </source>
</evidence>
<sequence>MHTSTLLTLLSLATFSLFLPSKAFGPAVFLGKTKTRNQLNLRQSHEQRFRHQHISSLNMSSNAKSESKPTDDLDLSKAELQAILEVATDAAKKAGNIILSNSAGADVTKTKANPRDLLTMIDPLCEETIRETVLDKYPDHDFLGEEDVPPGKEASAAALDAKLKTDKDFLWIVDPIDGTTNFVHGMPLCMPSVACAYKGVVVVGVIHDPHRDETFTAMKGHGAQMNGDKIEVGKQDIISDAIVAMGSPPGEESLEMSLRGIKELMPKVRTIRMLGSAALMLAWVANGRLTSYWEYDLSSWDIAAGALLVEEAGGRFSSLENDDFDLRHRKMIASNGLVHKSILEVLHKAGVR</sequence>
<dbReference type="PANTHER" id="PTHR20854:SF4">
    <property type="entry name" value="INOSITOL-1-MONOPHOSPHATASE-RELATED"/>
    <property type="match status" value="1"/>
</dbReference>
<evidence type="ECO:0000256" key="3">
    <source>
        <dbReference type="ARBA" id="ARBA00009759"/>
    </source>
</evidence>
<comment type="catalytic activity">
    <reaction evidence="1 8">
        <text>a myo-inositol phosphate + H2O = myo-inositol + phosphate</text>
        <dbReference type="Rhea" id="RHEA:24056"/>
        <dbReference type="ChEBI" id="CHEBI:15377"/>
        <dbReference type="ChEBI" id="CHEBI:17268"/>
        <dbReference type="ChEBI" id="CHEBI:43474"/>
        <dbReference type="ChEBI" id="CHEBI:84139"/>
        <dbReference type="EC" id="3.1.3.25"/>
    </reaction>
</comment>
<feature type="binding site" evidence="7">
    <location>
        <position position="301"/>
    </location>
    <ligand>
        <name>Mg(2+)</name>
        <dbReference type="ChEBI" id="CHEBI:18420"/>
        <label>1</label>
        <note>catalytic</note>
    </ligand>
</feature>
<evidence type="ECO:0000256" key="9">
    <source>
        <dbReference type="SAM" id="MobiDB-lite"/>
    </source>
</evidence>
<comment type="pathway">
    <text evidence="8">Polyol metabolism; myo-inositol biosynthesis; myo-inositol from D-glucose 6-phosphate: step 2/2.</text>
</comment>
<feature type="binding site" evidence="7">
    <location>
        <position position="174"/>
    </location>
    <ligand>
        <name>Mg(2+)</name>
        <dbReference type="ChEBI" id="CHEBI:18420"/>
        <label>1</label>
        <note>catalytic</note>
    </ligand>
</feature>
<dbReference type="InterPro" id="IPR020583">
    <property type="entry name" value="Inositol_monoP_metal-BS"/>
</dbReference>
<evidence type="ECO:0000256" key="8">
    <source>
        <dbReference type="RuleBase" id="RU364068"/>
    </source>
</evidence>
<evidence type="ECO:0000313" key="11">
    <source>
        <dbReference type="EMBL" id="CAE0458459.1"/>
    </source>
</evidence>
<gene>
    <name evidence="11" type="ORF">CDEB00056_LOCUS3300</name>
</gene>
<evidence type="ECO:0000256" key="5">
    <source>
        <dbReference type="ARBA" id="ARBA00022801"/>
    </source>
</evidence>
<dbReference type="InterPro" id="IPR022337">
    <property type="entry name" value="Inositol_monophosphatase_SuhB"/>
</dbReference>
<dbReference type="PANTHER" id="PTHR20854">
    <property type="entry name" value="INOSITOL MONOPHOSPHATASE"/>
    <property type="match status" value="1"/>
</dbReference>
<dbReference type="SUPFAM" id="SSF56655">
    <property type="entry name" value="Carbohydrate phosphatase"/>
    <property type="match status" value="1"/>
</dbReference>
<dbReference type="UniPathway" id="UPA00823">
    <property type="reaction ID" value="UER00788"/>
</dbReference>
<dbReference type="PROSITE" id="PS00630">
    <property type="entry name" value="IMP_2"/>
    <property type="match status" value="1"/>
</dbReference>
<dbReference type="InterPro" id="IPR033942">
    <property type="entry name" value="IMPase"/>
</dbReference>
<dbReference type="EC" id="3.1.3.25" evidence="8"/>
<keyword evidence="4 7" id="KW-0479">Metal-binding</keyword>
<reference evidence="11" key="1">
    <citation type="submission" date="2021-01" db="EMBL/GenBank/DDBJ databases">
        <authorList>
            <person name="Corre E."/>
            <person name="Pelletier E."/>
            <person name="Niang G."/>
            <person name="Scheremetjew M."/>
            <person name="Finn R."/>
            <person name="Kale V."/>
            <person name="Holt S."/>
            <person name="Cochrane G."/>
            <person name="Meng A."/>
            <person name="Brown T."/>
            <person name="Cohen L."/>
        </authorList>
    </citation>
    <scope>NUCLEOTIDE SEQUENCE</scope>
    <source>
        <strain evidence="11">MM31A-1</strain>
    </source>
</reference>
<evidence type="ECO:0000256" key="4">
    <source>
        <dbReference type="ARBA" id="ARBA00022723"/>
    </source>
</evidence>
<organism evidence="11">
    <name type="scientific">Chaetoceros debilis</name>
    <dbReference type="NCBI Taxonomy" id="122233"/>
    <lineage>
        <taxon>Eukaryota</taxon>
        <taxon>Sar</taxon>
        <taxon>Stramenopiles</taxon>
        <taxon>Ochrophyta</taxon>
        <taxon>Bacillariophyta</taxon>
        <taxon>Coscinodiscophyceae</taxon>
        <taxon>Chaetocerotophycidae</taxon>
        <taxon>Chaetocerotales</taxon>
        <taxon>Chaetocerotaceae</taxon>
        <taxon>Chaetoceros</taxon>
    </lineage>
</organism>
<comment type="similarity">
    <text evidence="3 8">Belongs to the inositol monophosphatase superfamily.</text>
</comment>
<dbReference type="GO" id="GO:0008934">
    <property type="term" value="F:inositol monophosphate 1-phosphatase activity"/>
    <property type="evidence" value="ECO:0007669"/>
    <property type="project" value="InterPro"/>
</dbReference>
<dbReference type="AlphaFoldDB" id="A0A7S3V5X1"/>
<evidence type="ECO:0000256" key="6">
    <source>
        <dbReference type="ARBA" id="ARBA00022842"/>
    </source>
</evidence>
<protein>
    <recommendedName>
        <fullName evidence="8">Inositol-1-monophosphatase</fullName>
        <ecNumber evidence="8">3.1.3.25</ecNumber>
    </recommendedName>
</protein>
<dbReference type="CDD" id="cd01639">
    <property type="entry name" value="IMPase"/>
    <property type="match status" value="1"/>
</dbReference>
<dbReference type="InterPro" id="IPR000760">
    <property type="entry name" value="Inositol_monophosphatase-like"/>
</dbReference>
<name>A0A7S3V5X1_9STRA</name>
<proteinExistence type="inferred from homology"/>
<keyword evidence="10" id="KW-0732">Signal</keyword>
<feature type="binding site" evidence="7">
    <location>
        <position position="177"/>
    </location>
    <ligand>
        <name>Mg(2+)</name>
        <dbReference type="ChEBI" id="CHEBI:18420"/>
        <label>1</label>
        <note>catalytic</note>
    </ligand>
</feature>
<feature type="signal peptide" evidence="10">
    <location>
        <begin position="1"/>
        <end position="23"/>
    </location>
</feature>
<evidence type="ECO:0000256" key="7">
    <source>
        <dbReference type="PIRSR" id="PIRSR600760-2"/>
    </source>
</evidence>
<dbReference type="FunFam" id="3.30.540.10:FF:000013">
    <property type="entry name" value="Inositol-1-monophosphatase"/>
    <property type="match status" value="1"/>
</dbReference>
<dbReference type="EMBL" id="HBIO01004777">
    <property type="protein sequence ID" value="CAE0458459.1"/>
    <property type="molecule type" value="Transcribed_RNA"/>
</dbReference>
<evidence type="ECO:0000256" key="10">
    <source>
        <dbReference type="SAM" id="SignalP"/>
    </source>
</evidence>
<dbReference type="GO" id="GO:0006021">
    <property type="term" value="P:inositol biosynthetic process"/>
    <property type="evidence" value="ECO:0007669"/>
    <property type="project" value="UniProtKB-UniPathway"/>
</dbReference>
<dbReference type="Gene3D" id="3.30.540.10">
    <property type="entry name" value="Fructose-1,6-Bisphosphatase, subunit A, domain 1"/>
    <property type="match status" value="1"/>
</dbReference>
<keyword evidence="6 7" id="KW-0460">Magnesium</keyword>
<dbReference type="GO" id="GO:0007165">
    <property type="term" value="P:signal transduction"/>
    <property type="evidence" value="ECO:0007669"/>
    <property type="project" value="TreeGrafter"/>
</dbReference>
<keyword evidence="5 8" id="KW-0378">Hydrolase</keyword>
<evidence type="ECO:0000256" key="2">
    <source>
        <dbReference type="ARBA" id="ARBA00001946"/>
    </source>
</evidence>
<dbReference type="GO" id="GO:0046854">
    <property type="term" value="P:phosphatidylinositol phosphate biosynthetic process"/>
    <property type="evidence" value="ECO:0007669"/>
    <property type="project" value="InterPro"/>
</dbReference>
<dbReference type="InterPro" id="IPR020550">
    <property type="entry name" value="Inositol_monophosphatase_CS"/>
</dbReference>
<dbReference type="Gene3D" id="3.40.190.80">
    <property type="match status" value="1"/>
</dbReference>
<dbReference type="GO" id="GO:0046872">
    <property type="term" value="F:metal ion binding"/>
    <property type="evidence" value="ECO:0007669"/>
    <property type="project" value="UniProtKB-KW"/>
</dbReference>